<evidence type="ECO:0000313" key="3">
    <source>
        <dbReference type="Proteomes" id="UP000299102"/>
    </source>
</evidence>
<feature type="region of interest" description="Disordered" evidence="1">
    <location>
        <begin position="59"/>
        <end position="96"/>
    </location>
</feature>
<keyword evidence="3" id="KW-1185">Reference proteome</keyword>
<feature type="compositionally biased region" description="Basic and acidic residues" evidence="1">
    <location>
        <begin position="83"/>
        <end position="96"/>
    </location>
</feature>
<evidence type="ECO:0000256" key="1">
    <source>
        <dbReference type="SAM" id="MobiDB-lite"/>
    </source>
</evidence>
<proteinExistence type="predicted"/>
<feature type="compositionally biased region" description="Low complexity" evidence="1">
    <location>
        <begin position="59"/>
        <end position="68"/>
    </location>
</feature>
<comment type="caution">
    <text evidence="2">The sequence shown here is derived from an EMBL/GenBank/DDBJ whole genome shotgun (WGS) entry which is preliminary data.</text>
</comment>
<evidence type="ECO:0000313" key="2">
    <source>
        <dbReference type="EMBL" id="GBP11024.1"/>
    </source>
</evidence>
<dbReference type="EMBL" id="BGZK01000044">
    <property type="protein sequence ID" value="GBP11024.1"/>
    <property type="molecule type" value="Genomic_DNA"/>
</dbReference>
<accession>A0A4C1TA54</accession>
<protein>
    <submittedName>
        <fullName evidence="2">Uncharacterized protein</fullName>
    </submittedName>
</protein>
<dbReference type="AlphaFoldDB" id="A0A4C1TA54"/>
<dbReference type="Proteomes" id="UP000299102">
    <property type="component" value="Unassembled WGS sequence"/>
</dbReference>
<gene>
    <name evidence="2" type="ORF">EVAR_79702_1</name>
</gene>
<name>A0A4C1TA54_EUMVA</name>
<sequence length="96" mass="10846">MPMVPESPNNLIRWLAAARKYTHVKLRPIKKKQKRITFLLGHKKKRAEIELSGSPLCGRRAASARAPAAPAPRAPRRPTRPYDALRVENRGLMRGT</sequence>
<reference evidence="2 3" key="1">
    <citation type="journal article" date="2019" name="Commun. Biol.">
        <title>The bagworm genome reveals a unique fibroin gene that provides high tensile strength.</title>
        <authorList>
            <person name="Kono N."/>
            <person name="Nakamura H."/>
            <person name="Ohtoshi R."/>
            <person name="Tomita M."/>
            <person name="Numata K."/>
            <person name="Arakawa K."/>
        </authorList>
    </citation>
    <scope>NUCLEOTIDE SEQUENCE [LARGE SCALE GENOMIC DNA]</scope>
</reference>
<organism evidence="2 3">
    <name type="scientific">Eumeta variegata</name>
    <name type="common">Bagworm moth</name>
    <name type="synonym">Eumeta japonica</name>
    <dbReference type="NCBI Taxonomy" id="151549"/>
    <lineage>
        <taxon>Eukaryota</taxon>
        <taxon>Metazoa</taxon>
        <taxon>Ecdysozoa</taxon>
        <taxon>Arthropoda</taxon>
        <taxon>Hexapoda</taxon>
        <taxon>Insecta</taxon>
        <taxon>Pterygota</taxon>
        <taxon>Neoptera</taxon>
        <taxon>Endopterygota</taxon>
        <taxon>Lepidoptera</taxon>
        <taxon>Glossata</taxon>
        <taxon>Ditrysia</taxon>
        <taxon>Tineoidea</taxon>
        <taxon>Psychidae</taxon>
        <taxon>Oiketicinae</taxon>
        <taxon>Eumeta</taxon>
    </lineage>
</organism>